<dbReference type="Pfam" id="PF00264">
    <property type="entry name" value="Tyrosinase"/>
    <property type="match status" value="1"/>
</dbReference>
<dbReference type="PROSITE" id="PS00497">
    <property type="entry name" value="TYROSINASE_1"/>
    <property type="match status" value="1"/>
</dbReference>
<dbReference type="OrthoDB" id="6132182at2759"/>
<feature type="domain" description="Tyrosinase copper-binding" evidence="3">
    <location>
        <begin position="127"/>
        <end position="144"/>
    </location>
</feature>
<keyword evidence="2" id="KW-0732">Signal</keyword>
<protein>
    <submittedName>
        <fullName evidence="5">Tyrosinase</fullName>
    </submittedName>
</protein>
<feature type="signal peptide" evidence="2">
    <location>
        <begin position="1"/>
        <end position="34"/>
    </location>
</feature>
<dbReference type="GeneID" id="27665243"/>
<proteinExistence type="predicted"/>
<sequence>MRLLSISISSFGRPLLAVALSSWLLSELLPVATAQSSTTPPGIVVGVSSGINNSTGQRPSRININDLYYEAGPHWDLYIQALDMFQRDDMTEIESYYQIAGIHGLPFLPWNGVNQTTGGANSGYCPHGQTTFISWHRPYLALFEQILARHVLKAAKQYPVETVDAYTAAAQTFRIPYWDWAQDASLPPAVVGPTVNFNGPAGPATMRNPLVSFQFPNFPFHGGGFGGSLAQFNETKRCTTVSGAAAGVSDEDQVNSVMGVDGGQLQDKVVSRSASGIRSEARTKKRGTEARNTANVSLQYAVFTHSTTFEAMATMSNAGASFEEPHNVVHNDIACFSVAGHSGHMGDLNWSGFDPIFMLHHANVDRLYAMWQAINFNDPVFTTSQHGNALYGTPSGPMTANSPLKPFMGPSVAGDSSSPLVFYTSRSVEAMAVFGYTYPEIDDWSLAPADLANSVRSSVNNLYGPRASGVAARRKSKREAASASRLGWWKLPHIRRARAATSDNKGIGIDPTTAVTTAAAAALHPAAVIPNARALSTNDYSIEVSVDRTQLPLPCTIELHLNGQGGGKTKAGHHRDTTRIGSTSILSMPQTGTSYSVTPLRRALVHEATRRTLPAVFNNNDDVLARLRGISVVIKTPDGRAVLVSSVPSLNITVQQRSYTPMSADNLFPKYGPVTSYSVKPLDLEL</sequence>
<dbReference type="PANTHER" id="PTHR11474:SF131">
    <property type="entry name" value="TYROSINASE COPPER-BINDING DOMAIN-CONTAINING PROTEIN"/>
    <property type="match status" value="1"/>
</dbReference>
<dbReference type="Proteomes" id="UP000033710">
    <property type="component" value="Unassembled WGS sequence"/>
</dbReference>
<gene>
    <name evidence="5" type="ORF">SPSK_03125</name>
</gene>
<dbReference type="GO" id="GO:0046872">
    <property type="term" value="F:metal ion binding"/>
    <property type="evidence" value="ECO:0007669"/>
    <property type="project" value="UniProtKB-KW"/>
</dbReference>
<dbReference type="PANTHER" id="PTHR11474">
    <property type="entry name" value="TYROSINASE FAMILY MEMBER"/>
    <property type="match status" value="1"/>
</dbReference>
<evidence type="ECO:0000256" key="1">
    <source>
        <dbReference type="ARBA" id="ARBA00022723"/>
    </source>
</evidence>
<dbReference type="AlphaFoldDB" id="A0A0F2M048"/>
<evidence type="ECO:0000256" key="2">
    <source>
        <dbReference type="SAM" id="SignalP"/>
    </source>
</evidence>
<accession>A0A0F2M048</accession>
<dbReference type="RefSeq" id="XP_016585120.1">
    <property type="nucleotide sequence ID" value="XM_016729966.1"/>
</dbReference>
<organism evidence="5 6">
    <name type="scientific">Sporothrix schenckii 1099-18</name>
    <dbReference type="NCBI Taxonomy" id="1397361"/>
    <lineage>
        <taxon>Eukaryota</taxon>
        <taxon>Fungi</taxon>
        <taxon>Dikarya</taxon>
        <taxon>Ascomycota</taxon>
        <taxon>Pezizomycotina</taxon>
        <taxon>Sordariomycetes</taxon>
        <taxon>Sordariomycetidae</taxon>
        <taxon>Ophiostomatales</taxon>
        <taxon>Ophiostomataceae</taxon>
        <taxon>Sporothrix</taxon>
    </lineage>
</organism>
<dbReference type="EMBL" id="AXCR01000010">
    <property type="protein sequence ID" value="KJR82444.1"/>
    <property type="molecule type" value="Genomic_DNA"/>
</dbReference>
<dbReference type="InterPro" id="IPR050316">
    <property type="entry name" value="Tyrosinase/Hemocyanin"/>
</dbReference>
<evidence type="ECO:0000313" key="6">
    <source>
        <dbReference type="Proteomes" id="UP000033710"/>
    </source>
</evidence>
<evidence type="ECO:0000259" key="3">
    <source>
        <dbReference type="PROSITE" id="PS00497"/>
    </source>
</evidence>
<dbReference type="PROSITE" id="PS00498">
    <property type="entry name" value="TYROSINASE_2"/>
    <property type="match status" value="1"/>
</dbReference>
<dbReference type="PRINTS" id="PR00092">
    <property type="entry name" value="TYROSINASE"/>
</dbReference>
<feature type="chain" id="PRO_5002454639" evidence="2">
    <location>
        <begin position="35"/>
        <end position="686"/>
    </location>
</feature>
<comment type="caution">
    <text evidence="5">The sequence shown here is derived from an EMBL/GenBank/DDBJ whole genome shotgun (WGS) entry which is preliminary data.</text>
</comment>
<reference evidence="5 6" key="2">
    <citation type="journal article" date="2015" name="Eukaryot. Cell">
        <title>Asexual propagation of a virulent clone complex in a human and feline outbreak of sporotrichosis.</title>
        <authorList>
            <person name="Teixeira Mde M."/>
            <person name="Rodrigues A.M."/>
            <person name="Tsui C.K."/>
            <person name="de Almeida L.G."/>
            <person name="Van Diepeningen A.D."/>
            <person name="van den Ende B.G."/>
            <person name="Fernandes G.F."/>
            <person name="Kano R."/>
            <person name="Hamelin R.C."/>
            <person name="Lopes-Bezerra L.M."/>
            <person name="Vasconcelos A.T."/>
            <person name="de Hoog S."/>
            <person name="de Camargo Z.P."/>
            <person name="Felipe M.S."/>
        </authorList>
    </citation>
    <scope>NUCLEOTIDE SEQUENCE [LARGE SCALE GENOMIC DNA]</scope>
    <source>
        <strain evidence="5 6">1099-18</strain>
    </source>
</reference>
<dbReference type="InterPro" id="IPR002227">
    <property type="entry name" value="Tyrosinase_Cu-bd"/>
</dbReference>
<keyword evidence="1" id="KW-0479">Metal-binding</keyword>
<dbReference type="SUPFAM" id="SSF48056">
    <property type="entry name" value="Di-copper centre-containing domain"/>
    <property type="match status" value="1"/>
</dbReference>
<feature type="domain" description="Tyrosinase copper-binding" evidence="4">
    <location>
        <begin position="354"/>
        <end position="365"/>
    </location>
</feature>
<dbReference type="KEGG" id="ssck:SPSK_03125"/>
<dbReference type="VEuPathDB" id="FungiDB:SPSK_03125"/>
<dbReference type="Gene3D" id="1.10.1280.10">
    <property type="entry name" value="Di-copper center containing domain from catechol oxidase"/>
    <property type="match status" value="1"/>
</dbReference>
<evidence type="ECO:0000313" key="5">
    <source>
        <dbReference type="EMBL" id="KJR82444.1"/>
    </source>
</evidence>
<name>A0A0F2M048_SPOSC</name>
<evidence type="ECO:0000259" key="4">
    <source>
        <dbReference type="PROSITE" id="PS00498"/>
    </source>
</evidence>
<dbReference type="InterPro" id="IPR008922">
    <property type="entry name" value="Di-copper_centre_dom_sf"/>
</dbReference>
<reference evidence="5 6" key="1">
    <citation type="journal article" date="2014" name="BMC Genomics">
        <title>Comparative genomics of the major fungal agents of human and animal Sporotrichosis: Sporothrix schenckii and Sporothrix brasiliensis.</title>
        <authorList>
            <person name="Teixeira M.M."/>
            <person name="de Almeida L.G."/>
            <person name="Kubitschek-Barreira P."/>
            <person name="Alves F.L."/>
            <person name="Kioshima E.S."/>
            <person name="Abadio A.K."/>
            <person name="Fernandes L."/>
            <person name="Derengowski L.S."/>
            <person name="Ferreira K.S."/>
            <person name="Souza R.C."/>
            <person name="Ruiz J.C."/>
            <person name="de Andrade N.C."/>
            <person name="Paes H.C."/>
            <person name="Nicola A.M."/>
            <person name="Albuquerque P."/>
            <person name="Gerber A.L."/>
            <person name="Martins V.P."/>
            <person name="Peconick L.D."/>
            <person name="Neto A.V."/>
            <person name="Chaucanez C.B."/>
            <person name="Silva P.A."/>
            <person name="Cunha O.L."/>
            <person name="de Oliveira F.F."/>
            <person name="dos Santos T.C."/>
            <person name="Barros A.L."/>
            <person name="Soares M.A."/>
            <person name="de Oliveira L.M."/>
            <person name="Marini M.M."/>
            <person name="Villalobos-Duno H."/>
            <person name="Cunha M.M."/>
            <person name="de Hoog S."/>
            <person name="da Silveira J.F."/>
            <person name="Henrissat B."/>
            <person name="Nino-Vega G.A."/>
            <person name="Cisalpino P.S."/>
            <person name="Mora-Montes H.M."/>
            <person name="Almeida S.R."/>
            <person name="Stajich J.E."/>
            <person name="Lopes-Bezerra L.M."/>
            <person name="Vasconcelos A.T."/>
            <person name="Felipe M.S."/>
        </authorList>
    </citation>
    <scope>NUCLEOTIDE SEQUENCE [LARGE SCALE GENOMIC DNA]</scope>
    <source>
        <strain evidence="5 6">1099-18</strain>
    </source>
</reference>
<dbReference type="GO" id="GO:0016491">
    <property type="term" value="F:oxidoreductase activity"/>
    <property type="evidence" value="ECO:0007669"/>
    <property type="project" value="InterPro"/>
</dbReference>